<evidence type="ECO:0000313" key="6">
    <source>
        <dbReference type="Proteomes" id="UP000185657"/>
    </source>
</evidence>
<dbReference type="NCBIfam" id="NF005313">
    <property type="entry name" value="PRK06847.1"/>
    <property type="match status" value="1"/>
</dbReference>
<keyword evidence="6" id="KW-1185">Reference proteome</keyword>
<reference evidence="4 7" key="2">
    <citation type="submission" date="2016-10" db="EMBL/GenBank/DDBJ databases">
        <title>Hydorgenophaga sp. LPB0072 isolated from gastropod.</title>
        <authorList>
            <person name="Kim E."/>
            <person name="Yi H."/>
        </authorList>
    </citation>
    <scope>NUCLEOTIDE SEQUENCE [LARGE SCALE GENOMIC DNA]</scope>
    <source>
        <strain evidence="4 7">LPB0072</strain>
    </source>
</reference>
<dbReference type="OrthoDB" id="5487740at2"/>
<dbReference type="SUPFAM" id="SSF51905">
    <property type="entry name" value="FAD/NAD(P)-binding domain"/>
    <property type="match status" value="1"/>
</dbReference>
<dbReference type="PRINTS" id="PR00420">
    <property type="entry name" value="RNGMNOXGNASE"/>
</dbReference>
<evidence type="ECO:0000313" key="7">
    <source>
        <dbReference type="Proteomes" id="UP000185680"/>
    </source>
</evidence>
<dbReference type="PANTHER" id="PTHR13789:SF309">
    <property type="entry name" value="PUTATIVE (AFU_ORTHOLOGUE AFUA_6G14510)-RELATED"/>
    <property type="match status" value="1"/>
</dbReference>
<reference evidence="5 6" key="1">
    <citation type="submission" date="2016-02" db="EMBL/GenBank/DDBJ databases">
        <title>Draft genome sequence of Hydrogenophaga sp. LPB0072.</title>
        <authorList>
            <person name="Shin S.-K."/>
            <person name="Yi H."/>
        </authorList>
    </citation>
    <scope>NUCLEOTIDE SEQUENCE [LARGE SCALE GENOMIC DNA]</scope>
    <source>
        <strain evidence="5 6">LPB0072</strain>
    </source>
</reference>
<dbReference type="RefSeq" id="WP_066091614.1">
    <property type="nucleotide sequence ID" value="NZ_CP017476.1"/>
</dbReference>
<dbReference type="Pfam" id="PF01494">
    <property type="entry name" value="FAD_binding_3"/>
    <property type="match status" value="1"/>
</dbReference>
<dbReference type="InterPro" id="IPR050493">
    <property type="entry name" value="FAD-dep_Monooxygenase_BioMet"/>
</dbReference>
<dbReference type="EMBL" id="LVWD01000026">
    <property type="protein sequence ID" value="OAD40989.1"/>
    <property type="molecule type" value="Genomic_DNA"/>
</dbReference>
<evidence type="ECO:0000259" key="3">
    <source>
        <dbReference type="Pfam" id="PF01494"/>
    </source>
</evidence>
<evidence type="ECO:0000256" key="2">
    <source>
        <dbReference type="ARBA" id="ARBA00023033"/>
    </source>
</evidence>
<dbReference type="GO" id="GO:0071949">
    <property type="term" value="F:FAD binding"/>
    <property type="evidence" value="ECO:0007669"/>
    <property type="project" value="InterPro"/>
</dbReference>
<organism evidence="4 7">
    <name type="scientific">Hydrogenophaga crassostreae</name>
    <dbReference type="NCBI Taxonomy" id="1763535"/>
    <lineage>
        <taxon>Bacteria</taxon>
        <taxon>Pseudomonadati</taxon>
        <taxon>Pseudomonadota</taxon>
        <taxon>Betaproteobacteria</taxon>
        <taxon>Burkholderiales</taxon>
        <taxon>Comamonadaceae</taxon>
        <taxon>Hydrogenophaga</taxon>
    </lineage>
</organism>
<evidence type="ECO:0000256" key="1">
    <source>
        <dbReference type="ARBA" id="ARBA00023002"/>
    </source>
</evidence>
<protein>
    <recommendedName>
        <fullName evidence="3">FAD-binding domain-containing protein</fullName>
    </recommendedName>
</protein>
<name>A0A162SVQ0_9BURK</name>
<dbReference type="Gene3D" id="3.50.50.60">
    <property type="entry name" value="FAD/NAD(P)-binding domain"/>
    <property type="match status" value="1"/>
</dbReference>
<dbReference type="InterPro" id="IPR036188">
    <property type="entry name" value="FAD/NAD-bd_sf"/>
</dbReference>
<evidence type="ECO:0000313" key="4">
    <source>
        <dbReference type="EMBL" id="AOW12045.1"/>
    </source>
</evidence>
<dbReference type="PANTHER" id="PTHR13789">
    <property type="entry name" value="MONOOXYGENASE"/>
    <property type="match status" value="1"/>
</dbReference>
<dbReference type="Proteomes" id="UP000185680">
    <property type="component" value="Chromosome"/>
</dbReference>
<dbReference type="KEGG" id="hyl:LPB072_03445"/>
<keyword evidence="1" id="KW-0560">Oxidoreductase</keyword>
<dbReference type="STRING" id="1763535.LPB072_03445"/>
<dbReference type="GO" id="GO:0004497">
    <property type="term" value="F:monooxygenase activity"/>
    <property type="evidence" value="ECO:0007669"/>
    <property type="project" value="UniProtKB-KW"/>
</dbReference>
<dbReference type="Proteomes" id="UP000185657">
    <property type="component" value="Unassembled WGS sequence"/>
</dbReference>
<accession>A0A162SVQ0</accession>
<keyword evidence="2" id="KW-0503">Monooxygenase</keyword>
<feature type="domain" description="FAD-binding" evidence="3">
    <location>
        <begin position="8"/>
        <end position="345"/>
    </location>
</feature>
<evidence type="ECO:0000313" key="5">
    <source>
        <dbReference type="EMBL" id="OAD40989.1"/>
    </source>
</evidence>
<dbReference type="InterPro" id="IPR002938">
    <property type="entry name" value="FAD-bd"/>
</dbReference>
<sequence length="376" mass="40756">MNTAAQRILVIGGGFSGMAAAIELRKQGAEVDLVEIDPGWRSYGAGISLGGATMRAFRQLGILEAFMDVGYASDGLNLCLPHGPKVASLPTPRLAGPDVPGNAAIMRPALARIMAEATRASGTNVFLGCTFTEIEQDAEGVEVSFTDGQRRRYDLVIGADGLYSKVRQTVFPDAPKPRYSGQAVWRAVLPKPADIDTITMWMGPKIKPGVNPVSKTEMYLFVTEPRPTNDHVDPATFATHLRDLLADFPAPALQAIRAQLNEDSQIVFRPIEGLLMPQPWSRGRVVLIGDAVHATTPHLASGACIGIEDALVLVDELTRAEEMSEALDAFQARRWERCRMVVENSARLGEIEVEGGDKEEHGRIMRESMMALAAPI</sequence>
<proteinExistence type="predicted"/>
<dbReference type="AlphaFoldDB" id="A0A162SVQ0"/>
<gene>
    <name evidence="4" type="ORF">LPB072_03445</name>
    <name evidence="5" type="ORF">LPB72_13685</name>
</gene>
<dbReference type="EMBL" id="CP017476">
    <property type="protein sequence ID" value="AOW12045.1"/>
    <property type="molecule type" value="Genomic_DNA"/>
</dbReference>